<dbReference type="InterPro" id="IPR003960">
    <property type="entry name" value="ATPase_AAA_CS"/>
</dbReference>
<dbReference type="KEGG" id="lang:109343389"/>
<protein>
    <recommendedName>
        <fullName evidence="2 7">Pachytene checkpoint protein 2 homolog</fullName>
    </recommendedName>
</protein>
<keyword evidence="5 7" id="KW-0469">Meiosis</keyword>
<dbReference type="STRING" id="3871.A0A1J7HRJ8"/>
<evidence type="ECO:0000256" key="4">
    <source>
        <dbReference type="ARBA" id="ARBA00022840"/>
    </source>
</evidence>
<name>A0A1J7HRJ8_LUPAN</name>
<dbReference type="InterPro" id="IPR027417">
    <property type="entry name" value="P-loop_NTPase"/>
</dbReference>
<dbReference type="OrthoDB" id="10042665at2759"/>
<dbReference type="Proteomes" id="UP000188354">
    <property type="component" value="Chromosome LG03"/>
</dbReference>
<dbReference type="SMART" id="SM00382">
    <property type="entry name" value="AAA"/>
    <property type="match status" value="1"/>
</dbReference>
<comment type="similarity">
    <text evidence="1 7">Belongs to the AAA ATPase family. PCH2 subfamily.</text>
</comment>
<dbReference type="Gramene" id="OIW15406">
    <property type="protein sequence ID" value="OIW15406"/>
    <property type="gene ID" value="TanjilG_15789"/>
</dbReference>
<evidence type="ECO:0000256" key="2">
    <source>
        <dbReference type="ARBA" id="ARBA00022364"/>
    </source>
</evidence>
<evidence type="ECO:0000256" key="7">
    <source>
        <dbReference type="RuleBase" id="RU369050"/>
    </source>
</evidence>
<dbReference type="Pfam" id="PF00004">
    <property type="entry name" value="AAA"/>
    <property type="match status" value="1"/>
</dbReference>
<dbReference type="GO" id="GO:0005694">
    <property type="term" value="C:chromosome"/>
    <property type="evidence" value="ECO:0007669"/>
    <property type="project" value="TreeGrafter"/>
</dbReference>
<gene>
    <name evidence="9" type="ORF">TanjilG_15789</name>
</gene>
<dbReference type="GO" id="GO:0005634">
    <property type="term" value="C:nucleus"/>
    <property type="evidence" value="ECO:0007669"/>
    <property type="project" value="UniProtKB-SubCell"/>
</dbReference>
<dbReference type="GO" id="GO:0051598">
    <property type="term" value="P:meiotic recombination checkpoint signaling"/>
    <property type="evidence" value="ECO:0007669"/>
    <property type="project" value="TreeGrafter"/>
</dbReference>
<dbReference type="GO" id="GO:0005524">
    <property type="term" value="F:ATP binding"/>
    <property type="evidence" value="ECO:0007669"/>
    <property type="project" value="UniProtKB-KW"/>
</dbReference>
<sequence>MSAPMEIFLQNPSTDETSDQNGVVISQHPPPSPLPSLILPQEKFLVPVEVCLKSSSTARIDDVRSAVERMLEKRSLSYNDGPIPVPPDETFLADNVQRICVCDTDEGMHNDNVLLFWQVKPVVHVFQLSEEGPSEEISSDGQTSTFNEWTLPAKEFDGMWESLMYESGLKQRLLRYAASALLFTEKCVDPFLVSWNRIILLHGPPGTGKTSLCKALAQKLSIRFNSRYPLCQLVEVNAHSLFSKWFSESGKLVAKLFQKIQEMVEEESNLVFVLIDEVESLAAARKAALSGSEPSDSIRVVNALLTQMDKLKSSPNVIILTTSNITAAIDIAFVDRADIKAYVGPPTLHARYEILRSCLQELMRTGILSSLQGCTDVTLPNYARAKEWLNAPDSHEPVLLCKKLLEAAESCEGMSGRTLRKLPFLAHANLTNHLDCDPIKFLSTMIETAKRERSELPD</sequence>
<keyword evidence="4 6" id="KW-0067">ATP-binding</keyword>
<dbReference type="Pfam" id="PF23563">
    <property type="entry name" value="TRIP13_N"/>
    <property type="match status" value="1"/>
</dbReference>
<evidence type="ECO:0000256" key="1">
    <source>
        <dbReference type="ARBA" id="ARBA00007271"/>
    </source>
</evidence>
<dbReference type="AlphaFoldDB" id="A0A1J7HRJ8"/>
<accession>A0A1J7HRJ8</accession>
<dbReference type="PANTHER" id="PTHR45991">
    <property type="entry name" value="PACHYTENE CHECKPOINT PROTEIN 2"/>
    <property type="match status" value="1"/>
</dbReference>
<evidence type="ECO:0000256" key="3">
    <source>
        <dbReference type="ARBA" id="ARBA00022741"/>
    </source>
</evidence>
<comment type="subcellular location">
    <subcellularLocation>
        <location evidence="7">Nucleus</location>
    </subcellularLocation>
</comment>
<organism evidence="9 10">
    <name type="scientific">Lupinus angustifolius</name>
    <name type="common">Narrow-leaved blue lupine</name>
    <dbReference type="NCBI Taxonomy" id="3871"/>
    <lineage>
        <taxon>Eukaryota</taxon>
        <taxon>Viridiplantae</taxon>
        <taxon>Streptophyta</taxon>
        <taxon>Embryophyta</taxon>
        <taxon>Tracheophyta</taxon>
        <taxon>Spermatophyta</taxon>
        <taxon>Magnoliopsida</taxon>
        <taxon>eudicotyledons</taxon>
        <taxon>Gunneridae</taxon>
        <taxon>Pentapetalae</taxon>
        <taxon>rosids</taxon>
        <taxon>fabids</taxon>
        <taxon>Fabales</taxon>
        <taxon>Fabaceae</taxon>
        <taxon>Papilionoideae</taxon>
        <taxon>50 kb inversion clade</taxon>
        <taxon>genistoids sensu lato</taxon>
        <taxon>core genistoids</taxon>
        <taxon>Genisteae</taxon>
        <taxon>Lupinus</taxon>
    </lineage>
</organism>
<dbReference type="OMA" id="NVCDSVQ"/>
<dbReference type="EMBL" id="CM007363">
    <property type="protein sequence ID" value="OIW15406.1"/>
    <property type="molecule type" value="Genomic_DNA"/>
</dbReference>
<dbReference type="GO" id="GO:0007131">
    <property type="term" value="P:reciprocal meiotic recombination"/>
    <property type="evidence" value="ECO:0007669"/>
    <property type="project" value="UniProtKB-UniRule"/>
</dbReference>
<comment type="function">
    <text evidence="7">Plays a key role in chromosome recombination during meiosis.</text>
</comment>
<dbReference type="InterPro" id="IPR044539">
    <property type="entry name" value="Pch2-like"/>
</dbReference>
<evidence type="ECO:0000256" key="6">
    <source>
        <dbReference type="RuleBase" id="RU003651"/>
    </source>
</evidence>
<keyword evidence="10" id="KW-1185">Reference proteome</keyword>
<dbReference type="CDD" id="cd19508">
    <property type="entry name" value="RecA-like_Pch2-like"/>
    <property type="match status" value="1"/>
</dbReference>
<keyword evidence="7" id="KW-0539">Nucleus</keyword>
<dbReference type="FunFam" id="3.40.50.300:FF:000680">
    <property type="entry name" value="pachytene checkpoint protein 2 homolog"/>
    <property type="match status" value="1"/>
</dbReference>
<dbReference type="Gene3D" id="3.40.50.300">
    <property type="entry name" value="P-loop containing nucleotide triphosphate hydrolases"/>
    <property type="match status" value="1"/>
</dbReference>
<dbReference type="InterPro" id="IPR058249">
    <property type="entry name" value="Pch2_C"/>
</dbReference>
<evidence type="ECO:0000256" key="5">
    <source>
        <dbReference type="ARBA" id="ARBA00023254"/>
    </source>
</evidence>
<dbReference type="Pfam" id="PF23242">
    <property type="entry name" value="AAA_lid_TRIP13_C"/>
    <property type="match status" value="1"/>
</dbReference>
<keyword evidence="3 6" id="KW-0547">Nucleotide-binding</keyword>
<reference evidence="9 10" key="1">
    <citation type="journal article" date="2017" name="Plant Biotechnol. J.">
        <title>A comprehensive draft genome sequence for lupin (Lupinus angustifolius), an emerging health food: insights into plant-microbe interactions and legume evolution.</title>
        <authorList>
            <person name="Hane J.K."/>
            <person name="Ming Y."/>
            <person name="Kamphuis L.G."/>
            <person name="Nelson M.N."/>
            <person name="Garg G."/>
            <person name="Atkins C.A."/>
            <person name="Bayer P.E."/>
            <person name="Bravo A."/>
            <person name="Bringans S."/>
            <person name="Cannon S."/>
            <person name="Edwards D."/>
            <person name="Foley R."/>
            <person name="Gao L.L."/>
            <person name="Harrison M.J."/>
            <person name="Huang W."/>
            <person name="Hurgobin B."/>
            <person name="Li S."/>
            <person name="Liu C.W."/>
            <person name="McGrath A."/>
            <person name="Morahan G."/>
            <person name="Murray J."/>
            <person name="Weller J."/>
            <person name="Jian J."/>
            <person name="Singh K.B."/>
        </authorList>
    </citation>
    <scope>NUCLEOTIDE SEQUENCE [LARGE SCALE GENOMIC DNA]</scope>
    <source>
        <strain evidence="10">cv. Tanjil</strain>
        <tissue evidence="9">Whole plant</tissue>
    </source>
</reference>
<feature type="domain" description="AAA+ ATPase" evidence="8">
    <location>
        <begin position="195"/>
        <end position="347"/>
    </location>
</feature>
<dbReference type="PRINTS" id="PR00300">
    <property type="entry name" value="CLPPROTEASEA"/>
</dbReference>
<dbReference type="InterPro" id="IPR003593">
    <property type="entry name" value="AAA+_ATPase"/>
</dbReference>
<dbReference type="InterPro" id="IPR001270">
    <property type="entry name" value="ClpA/B"/>
</dbReference>
<dbReference type="SUPFAM" id="SSF52540">
    <property type="entry name" value="P-loop containing nucleoside triphosphate hydrolases"/>
    <property type="match status" value="1"/>
</dbReference>
<dbReference type="GO" id="GO:0016887">
    <property type="term" value="F:ATP hydrolysis activity"/>
    <property type="evidence" value="ECO:0007669"/>
    <property type="project" value="InterPro"/>
</dbReference>
<dbReference type="PANTHER" id="PTHR45991:SF1">
    <property type="entry name" value="PACHYTENE CHECKPOINT PROTEIN 2 HOMOLOG"/>
    <property type="match status" value="1"/>
</dbReference>
<evidence type="ECO:0000259" key="8">
    <source>
        <dbReference type="SMART" id="SM00382"/>
    </source>
</evidence>
<dbReference type="InterPro" id="IPR003959">
    <property type="entry name" value="ATPase_AAA_core"/>
</dbReference>
<proteinExistence type="inferred from homology"/>
<dbReference type="PROSITE" id="PS00674">
    <property type="entry name" value="AAA"/>
    <property type="match status" value="1"/>
</dbReference>
<evidence type="ECO:0000313" key="9">
    <source>
        <dbReference type="EMBL" id="OIW15406.1"/>
    </source>
</evidence>
<evidence type="ECO:0000313" key="10">
    <source>
        <dbReference type="Proteomes" id="UP000188354"/>
    </source>
</evidence>